<feature type="compositionally biased region" description="Basic and acidic residues" evidence="1">
    <location>
        <begin position="216"/>
        <end position="226"/>
    </location>
</feature>
<reference evidence="2 3" key="1">
    <citation type="submission" date="2013-02" db="EMBL/GenBank/DDBJ databases">
        <title>Draft genome sequence of Amycolatopsis vancoresmycina strain DSM 44592T.</title>
        <authorList>
            <person name="Kumar S."/>
            <person name="Kaur N."/>
            <person name="Kaur C."/>
            <person name="Raghava G.P.S."/>
            <person name="Mayilraj S."/>
        </authorList>
    </citation>
    <scope>NUCLEOTIDE SEQUENCE [LARGE SCALE GENOMIC DNA]</scope>
    <source>
        <strain evidence="2 3">DSM 44592</strain>
    </source>
</reference>
<evidence type="ECO:0008006" key="4">
    <source>
        <dbReference type="Google" id="ProtNLM"/>
    </source>
</evidence>
<feature type="compositionally biased region" description="Low complexity" evidence="1">
    <location>
        <begin position="57"/>
        <end position="75"/>
    </location>
</feature>
<sequence>MPAQYAQLADSGAAVSMTDRATPGPTDTGEWARNPRDNQVPAQDRQTVRPGQDRITGQDQKQLTTQQQTNNPDQTAYRPPSYHQVQNPPSDPGTTHANSYIPKPVTPPAAQGGYVFGPTGGSNTNWPGSGSFSGDFGPGTGIGTGGYYPGTEPGTGTGPGTGPNRPGTTPPGTRTPGNASGTRLPEERLPGATPARGTTGSRGTNIAPMGTPAAGRGKDEDREKKRAPYLQNPDPDETFGGFTEKPMPPVIGEKK</sequence>
<evidence type="ECO:0000256" key="1">
    <source>
        <dbReference type="SAM" id="MobiDB-lite"/>
    </source>
</evidence>
<feature type="region of interest" description="Disordered" evidence="1">
    <location>
        <begin position="1"/>
        <end position="255"/>
    </location>
</feature>
<organism evidence="2 3">
    <name type="scientific">Amycolatopsis vancoresmycina DSM 44592</name>
    <dbReference type="NCBI Taxonomy" id="1292037"/>
    <lineage>
        <taxon>Bacteria</taxon>
        <taxon>Bacillati</taxon>
        <taxon>Actinomycetota</taxon>
        <taxon>Actinomycetes</taxon>
        <taxon>Pseudonocardiales</taxon>
        <taxon>Pseudonocardiaceae</taxon>
        <taxon>Amycolatopsis</taxon>
    </lineage>
</organism>
<accession>R1IAQ0</accession>
<keyword evidence="3" id="KW-1185">Reference proteome</keyword>
<feature type="compositionally biased region" description="Gly residues" evidence="1">
    <location>
        <begin position="136"/>
        <end position="161"/>
    </location>
</feature>
<dbReference type="PATRIC" id="fig|1292037.4.peg.3067"/>
<gene>
    <name evidence="2" type="ORF">H480_16056</name>
</gene>
<feature type="compositionally biased region" description="Low complexity" evidence="1">
    <location>
        <begin position="162"/>
        <end position="177"/>
    </location>
</feature>
<comment type="caution">
    <text evidence="2">The sequence shown here is derived from an EMBL/GenBank/DDBJ whole genome shotgun (WGS) entry which is preliminary data.</text>
</comment>
<protein>
    <recommendedName>
        <fullName evidence="4">PPE family protein</fullName>
    </recommendedName>
</protein>
<evidence type="ECO:0000313" key="2">
    <source>
        <dbReference type="EMBL" id="EOD67469.1"/>
    </source>
</evidence>
<proteinExistence type="predicted"/>
<name>R1IAQ0_9PSEU</name>
<dbReference type="AlphaFoldDB" id="R1IAQ0"/>
<dbReference type="Proteomes" id="UP000014139">
    <property type="component" value="Unassembled WGS sequence"/>
</dbReference>
<feature type="compositionally biased region" description="Polar residues" evidence="1">
    <location>
        <begin position="83"/>
        <end position="98"/>
    </location>
</feature>
<evidence type="ECO:0000313" key="3">
    <source>
        <dbReference type="Proteomes" id="UP000014139"/>
    </source>
</evidence>
<dbReference type="EMBL" id="AOUO01000213">
    <property type="protein sequence ID" value="EOD67469.1"/>
    <property type="molecule type" value="Genomic_DNA"/>
</dbReference>